<feature type="region of interest" description="Disordered" evidence="1">
    <location>
        <begin position="1"/>
        <end position="33"/>
    </location>
</feature>
<feature type="compositionally biased region" description="Pro residues" evidence="1">
    <location>
        <begin position="1"/>
        <end position="10"/>
    </location>
</feature>
<sequence>MQAVPCPPHLDPALPSPCSLRRREGGKPAAGRQKIGRKTCLLPAGSKFSTRPIYIHENKNKNVERTAERATHLLPATTTMASKGRRGSAALLGRVNGGGVAGR</sequence>
<dbReference type="Proteomes" id="UP001497516">
    <property type="component" value="Chromosome 2"/>
</dbReference>
<dbReference type="AlphaFoldDB" id="A0AAV2D7J0"/>
<evidence type="ECO:0000256" key="1">
    <source>
        <dbReference type="SAM" id="MobiDB-lite"/>
    </source>
</evidence>
<protein>
    <submittedName>
        <fullName evidence="2">Uncharacterized protein</fullName>
    </submittedName>
</protein>
<feature type="region of interest" description="Disordered" evidence="1">
    <location>
        <begin position="81"/>
        <end position="103"/>
    </location>
</feature>
<name>A0AAV2D7J0_9ROSI</name>
<reference evidence="2 3" key="1">
    <citation type="submission" date="2024-04" db="EMBL/GenBank/DDBJ databases">
        <authorList>
            <person name="Fracassetti M."/>
        </authorList>
    </citation>
    <scope>NUCLEOTIDE SEQUENCE [LARGE SCALE GENOMIC DNA]</scope>
</reference>
<accession>A0AAV2D7J0</accession>
<evidence type="ECO:0000313" key="2">
    <source>
        <dbReference type="EMBL" id="CAL1368125.1"/>
    </source>
</evidence>
<dbReference type="EMBL" id="OZ034815">
    <property type="protein sequence ID" value="CAL1368125.1"/>
    <property type="molecule type" value="Genomic_DNA"/>
</dbReference>
<proteinExistence type="predicted"/>
<evidence type="ECO:0000313" key="3">
    <source>
        <dbReference type="Proteomes" id="UP001497516"/>
    </source>
</evidence>
<gene>
    <name evidence="2" type="ORF">LTRI10_LOCUS11424</name>
</gene>
<organism evidence="2 3">
    <name type="scientific">Linum trigynum</name>
    <dbReference type="NCBI Taxonomy" id="586398"/>
    <lineage>
        <taxon>Eukaryota</taxon>
        <taxon>Viridiplantae</taxon>
        <taxon>Streptophyta</taxon>
        <taxon>Embryophyta</taxon>
        <taxon>Tracheophyta</taxon>
        <taxon>Spermatophyta</taxon>
        <taxon>Magnoliopsida</taxon>
        <taxon>eudicotyledons</taxon>
        <taxon>Gunneridae</taxon>
        <taxon>Pentapetalae</taxon>
        <taxon>rosids</taxon>
        <taxon>fabids</taxon>
        <taxon>Malpighiales</taxon>
        <taxon>Linaceae</taxon>
        <taxon>Linum</taxon>
    </lineage>
</organism>
<keyword evidence="3" id="KW-1185">Reference proteome</keyword>